<proteinExistence type="predicted"/>
<dbReference type="AlphaFoldDB" id="A0A246RET5"/>
<feature type="region of interest" description="Disordered" evidence="1">
    <location>
        <begin position="332"/>
        <end position="354"/>
    </location>
</feature>
<dbReference type="InterPro" id="IPR051534">
    <property type="entry name" value="CBASS_pafABC_assoc_protein"/>
</dbReference>
<dbReference type="EMBL" id="MZMV01000066">
    <property type="protein sequence ID" value="OWV00881.1"/>
    <property type="molecule type" value="Genomic_DNA"/>
</dbReference>
<name>A0A246RET5_9ACTN</name>
<dbReference type="Pfam" id="PF08279">
    <property type="entry name" value="HTH_11"/>
    <property type="match status" value="1"/>
</dbReference>
<comment type="caution">
    <text evidence="4">The sequence shown here is derived from an EMBL/GenBank/DDBJ whole genome shotgun (WGS) entry which is preliminary data.</text>
</comment>
<evidence type="ECO:0000313" key="4">
    <source>
        <dbReference type="EMBL" id="OWV00881.1"/>
    </source>
</evidence>
<dbReference type="PROSITE" id="PS52050">
    <property type="entry name" value="WYL"/>
    <property type="match status" value="1"/>
</dbReference>
<evidence type="ECO:0000256" key="1">
    <source>
        <dbReference type="SAM" id="MobiDB-lite"/>
    </source>
</evidence>
<dbReference type="InterPro" id="IPR036388">
    <property type="entry name" value="WH-like_DNA-bd_sf"/>
</dbReference>
<evidence type="ECO:0000313" key="5">
    <source>
        <dbReference type="Proteomes" id="UP000197174"/>
    </source>
</evidence>
<gene>
    <name evidence="4" type="ORF">B5D80_27335</name>
</gene>
<dbReference type="CDD" id="cd00090">
    <property type="entry name" value="HTH_ARSR"/>
    <property type="match status" value="1"/>
</dbReference>
<dbReference type="InterPro" id="IPR013196">
    <property type="entry name" value="HTH_11"/>
</dbReference>
<reference evidence="4 5" key="1">
    <citation type="submission" date="2017-03" db="EMBL/GenBank/DDBJ databases">
        <title>Whole genome sequence of Micromonospora wenchangensis, isolated from mangrove soil.</title>
        <authorList>
            <person name="Yang H."/>
        </authorList>
    </citation>
    <scope>NUCLEOTIDE SEQUENCE [LARGE SCALE GENOMIC DNA]</scope>
    <source>
        <strain evidence="4 5">CCTCC AA 2012002</strain>
    </source>
</reference>
<sequence length="354" mass="37726">MENAVSPTARALRTLDILRDRPGTTAAQLAAGLGVTERAARRYVEVLREAGIPVESVRGPYGGYRLGRGARLPAVVFTQEQVIGLVMAVLDGQPAAIDADGLVGSALSKLIRALPDSVGRQAAALRAYAAAAADRQAVHADPITTSALVTAVADRRRVAVRYTTEGGTSWEAEVDPWAVVVRHGRWYLLCHSHRADAVRTYRIDRIGAVRHLPQPFTPPADLDPVAALEAHLGSGWKYPTRVVFHEPYERVAPWVGPTMGRLEPAGERCVLTGSTTNTRMYAGEWLAAIPFGFTVEEGPELRAAVAALAARLTAAVADTVPAAGGRRHLVAAPPRSVDERPAGGVVAEQVDTEQ</sequence>
<dbReference type="Pfam" id="PF13280">
    <property type="entry name" value="WYL"/>
    <property type="match status" value="1"/>
</dbReference>
<dbReference type="InterPro" id="IPR026881">
    <property type="entry name" value="WYL_dom"/>
</dbReference>
<dbReference type="Gene3D" id="1.10.10.10">
    <property type="entry name" value="Winged helix-like DNA-binding domain superfamily/Winged helix DNA-binding domain"/>
    <property type="match status" value="1"/>
</dbReference>
<feature type="domain" description="Helix-turn-helix type 11" evidence="2">
    <location>
        <begin position="10"/>
        <end position="65"/>
    </location>
</feature>
<dbReference type="InterPro" id="IPR036390">
    <property type="entry name" value="WH_DNA-bd_sf"/>
</dbReference>
<organism evidence="4 5">
    <name type="scientific">Micromonospora wenchangensis</name>
    <dbReference type="NCBI Taxonomy" id="1185415"/>
    <lineage>
        <taxon>Bacteria</taxon>
        <taxon>Bacillati</taxon>
        <taxon>Actinomycetota</taxon>
        <taxon>Actinomycetes</taxon>
        <taxon>Micromonosporales</taxon>
        <taxon>Micromonosporaceae</taxon>
        <taxon>Micromonospora</taxon>
    </lineage>
</organism>
<accession>A0A246RET5</accession>
<protein>
    <submittedName>
        <fullName evidence="4">ArsR family transcriptional regulator</fullName>
    </submittedName>
</protein>
<dbReference type="InterPro" id="IPR011991">
    <property type="entry name" value="ArsR-like_HTH"/>
</dbReference>
<dbReference type="SUPFAM" id="SSF46785">
    <property type="entry name" value="Winged helix' DNA-binding domain"/>
    <property type="match status" value="1"/>
</dbReference>
<dbReference type="PANTHER" id="PTHR34580">
    <property type="match status" value="1"/>
</dbReference>
<dbReference type="OrthoDB" id="9807255at2"/>
<evidence type="ECO:0000259" key="2">
    <source>
        <dbReference type="Pfam" id="PF08279"/>
    </source>
</evidence>
<keyword evidence="5" id="KW-1185">Reference proteome</keyword>
<feature type="domain" description="WYL" evidence="3">
    <location>
        <begin position="146"/>
        <end position="210"/>
    </location>
</feature>
<dbReference type="Proteomes" id="UP000197174">
    <property type="component" value="Unassembled WGS sequence"/>
</dbReference>
<dbReference type="RefSeq" id="WP_088646814.1">
    <property type="nucleotide sequence ID" value="NZ_MZMV01000066.1"/>
</dbReference>
<dbReference type="PANTHER" id="PTHR34580:SF3">
    <property type="entry name" value="PROTEIN PAFB"/>
    <property type="match status" value="1"/>
</dbReference>
<evidence type="ECO:0000259" key="3">
    <source>
        <dbReference type="Pfam" id="PF13280"/>
    </source>
</evidence>